<reference evidence="2 3" key="1">
    <citation type="journal article" date="2012" name="Science">
        <title>The Paleozoic origin of enzymatic lignin decomposition reconstructed from 31 fungal genomes.</title>
        <authorList>
            <person name="Floudas D."/>
            <person name="Binder M."/>
            <person name="Riley R."/>
            <person name="Barry K."/>
            <person name="Blanchette R.A."/>
            <person name="Henrissat B."/>
            <person name="Martinez A.T."/>
            <person name="Otillar R."/>
            <person name="Spatafora J.W."/>
            <person name="Yadav J.S."/>
            <person name="Aerts A."/>
            <person name="Benoit I."/>
            <person name="Boyd A."/>
            <person name="Carlson A."/>
            <person name="Copeland A."/>
            <person name="Coutinho P.M."/>
            <person name="de Vries R.P."/>
            <person name="Ferreira P."/>
            <person name="Findley K."/>
            <person name="Foster B."/>
            <person name="Gaskell J."/>
            <person name="Glotzer D."/>
            <person name="Gorecki P."/>
            <person name="Heitman J."/>
            <person name="Hesse C."/>
            <person name="Hori C."/>
            <person name="Igarashi K."/>
            <person name="Jurgens J.A."/>
            <person name="Kallen N."/>
            <person name="Kersten P."/>
            <person name="Kohler A."/>
            <person name="Kuees U."/>
            <person name="Kumar T.K.A."/>
            <person name="Kuo A."/>
            <person name="LaButti K."/>
            <person name="Larrondo L.F."/>
            <person name="Lindquist E."/>
            <person name="Ling A."/>
            <person name="Lombard V."/>
            <person name="Lucas S."/>
            <person name="Lundell T."/>
            <person name="Martin R."/>
            <person name="McLaughlin D.J."/>
            <person name="Morgenstern I."/>
            <person name="Morin E."/>
            <person name="Murat C."/>
            <person name="Nagy L.G."/>
            <person name="Nolan M."/>
            <person name="Ohm R.A."/>
            <person name="Patyshakuliyeva A."/>
            <person name="Rokas A."/>
            <person name="Ruiz-Duenas F.J."/>
            <person name="Sabat G."/>
            <person name="Salamov A."/>
            <person name="Samejima M."/>
            <person name="Schmutz J."/>
            <person name="Slot J.C."/>
            <person name="St John F."/>
            <person name="Stenlid J."/>
            <person name="Sun H."/>
            <person name="Sun S."/>
            <person name="Syed K."/>
            <person name="Tsang A."/>
            <person name="Wiebenga A."/>
            <person name="Young D."/>
            <person name="Pisabarro A."/>
            <person name="Eastwood D.C."/>
            <person name="Martin F."/>
            <person name="Cullen D."/>
            <person name="Grigoriev I.V."/>
            <person name="Hibbett D.S."/>
        </authorList>
    </citation>
    <scope>NUCLEOTIDE SEQUENCE</scope>
    <source>
        <strain evidence="3">FP-58527</strain>
    </source>
</reference>
<dbReference type="PROSITE" id="PS00383">
    <property type="entry name" value="TYR_PHOSPHATASE_1"/>
    <property type="match status" value="1"/>
</dbReference>
<dbReference type="Proteomes" id="UP000015241">
    <property type="component" value="Unassembled WGS sequence"/>
</dbReference>
<dbReference type="STRING" id="743788.S8DY07"/>
<organism evidence="2 3">
    <name type="scientific">Fomitopsis schrenkii</name>
    <name type="common">Brown rot fungus</name>
    <dbReference type="NCBI Taxonomy" id="2126942"/>
    <lineage>
        <taxon>Eukaryota</taxon>
        <taxon>Fungi</taxon>
        <taxon>Dikarya</taxon>
        <taxon>Basidiomycota</taxon>
        <taxon>Agaricomycotina</taxon>
        <taxon>Agaricomycetes</taxon>
        <taxon>Polyporales</taxon>
        <taxon>Fomitopsis</taxon>
    </lineage>
</organism>
<protein>
    <recommendedName>
        <fullName evidence="1">Tyrosine specific protein phosphatases domain-containing protein</fullName>
    </recommendedName>
</protein>
<evidence type="ECO:0000313" key="2">
    <source>
        <dbReference type="EMBL" id="EPS96023.1"/>
    </source>
</evidence>
<dbReference type="InterPro" id="IPR029021">
    <property type="entry name" value="Prot-tyrosine_phosphatase-like"/>
</dbReference>
<dbReference type="AlphaFoldDB" id="S8DY07"/>
<dbReference type="InterPro" id="IPR000387">
    <property type="entry name" value="Tyr_Pase_dom"/>
</dbReference>
<keyword evidence="3" id="KW-1185">Reference proteome</keyword>
<dbReference type="InterPro" id="IPR026893">
    <property type="entry name" value="Tyr/Ser_Pase_IphP-type"/>
</dbReference>
<dbReference type="GO" id="GO:0004721">
    <property type="term" value="F:phosphoprotein phosphatase activity"/>
    <property type="evidence" value="ECO:0007669"/>
    <property type="project" value="InterPro"/>
</dbReference>
<accession>S8DY07</accession>
<evidence type="ECO:0000259" key="1">
    <source>
        <dbReference type="PROSITE" id="PS50056"/>
    </source>
</evidence>
<sequence length="283" mass="31378">MELEPLDPVFVNERLSKPPFVSIPGVVNVRDLGGYPSDISPGHVTRPGFIFRSGEVSSITDDGKAQLKKLGVTTVYDLRSDTEIERYHTPRPEIDGVEIAHIPVFKVEDYSPQMMAKRFELYASGKTEAFIELYSQILDHGGPAFGAIFRHVRDRPNEPFVFHCTAGKDRTGVVAALLLELAGVNDDAIAEDYALTRVGREPARQMVMARLAQVPLFATNTEAALNMFTCRHDTMLAFLKLLRDKYGGVESYLTTYAGLSPQDVKQIRTNLLIPADNHPTALS</sequence>
<dbReference type="Pfam" id="PF13350">
    <property type="entry name" value="Y_phosphatase3"/>
    <property type="match status" value="1"/>
</dbReference>
<dbReference type="EMBL" id="KE504196">
    <property type="protein sequence ID" value="EPS96023.1"/>
    <property type="molecule type" value="Genomic_DNA"/>
</dbReference>
<proteinExistence type="predicted"/>
<evidence type="ECO:0000313" key="3">
    <source>
        <dbReference type="Proteomes" id="UP000015241"/>
    </source>
</evidence>
<dbReference type="HOGENOM" id="CLU_057546_1_3_1"/>
<dbReference type="InterPro" id="IPR016130">
    <property type="entry name" value="Tyr_Pase_AS"/>
</dbReference>
<dbReference type="PROSITE" id="PS50056">
    <property type="entry name" value="TYR_PHOSPHATASE_2"/>
    <property type="match status" value="1"/>
</dbReference>
<dbReference type="eggNOG" id="ENOG502S0PE">
    <property type="taxonomic scope" value="Eukaryota"/>
</dbReference>
<dbReference type="OrthoDB" id="449382at2759"/>
<gene>
    <name evidence="2" type="ORF">FOMPIDRAFT_1168034</name>
</gene>
<dbReference type="InParanoid" id="S8DY07"/>
<dbReference type="PANTHER" id="PTHR31126:SF1">
    <property type="entry name" value="TYROSINE SPECIFIC PROTEIN PHOSPHATASES DOMAIN-CONTAINING PROTEIN"/>
    <property type="match status" value="1"/>
</dbReference>
<dbReference type="Gene3D" id="3.90.190.10">
    <property type="entry name" value="Protein tyrosine phosphatase superfamily"/>
    <property type="match status" value="1"/>
</dbReference>
<dbReference type="SUPFAM" id="SSF52799">
    <property type="entry name" value="(Phosphotyrosine protein) phosphatases II"/>
    <property type="match status" value="1"/>
</dbReference>
<feature type="domain" description="Tyrosine specific protein phosphatases" evidence="1">
    <location>
        <begin position="128"/>
        <end position="179"/>
    </location>
</feature>
<dbReference type="PANTHER" id="PTHR31126">
    <property type="entry name" value="TYROSINE-PROTEIN PHOSPHATASE"/>
    <property type="match status" value="1"/>
</dbReference>
<name>S8DY07_FOMSC</name>